<comment type="caution">
    <text evidence="1">The sequence shown here is derived from an EMBL/GenBank/DDBJ whole genome shotgun (WGS) entry which is preliminary data.</text>
</comment>
<proteinExistence type="predicted"/>
<dbReference type="AlphaFoldDB" id="V6M9S0"/>
<organism evidence="1 2">
    <name type="scientific">Brevibacillus panacihumi W25</name>
    <dbReference type="NCBI Taxonomy" id="1408254"/>
    <lineage>
        <taxon>Bacteria</taxon>
        <taxon>Bacillati</taxon>
        <taxon>Bacillota</taxon>
        <taxon>Bacilli</taxon>
        <taxon>Bacillales</taxon>
        <taxon>Paenibacillaceae</taxon>
        <taxon>Brevibacillus</taxon>
    </lineage>
</organism>
<dbReference type="STRING" id="1408254.T458_14125"/>
<accession>V6M9S0</accession>
<evidence type="ECO:0000313" key="1">
    <source>
        <dbReference type="EMBL" id="EST54615.1"/>
    </source>
</evidence>
<dbReference type="EMBL" id="AYJU01000016">
    <property type="protein sequence ID" value="EST54615.1"/>
    <property type="molecule type" value="Genomic_DNA"/>
</dbReference>
<dbReference type="RefSeq" id="WP_023556718.1">
    <property type="nucleotide sequence ID" value="NZ_KI629782.1"/>
</dbReference>
<keyword evidence="2" id="KW-1185">Reference proteome</keyword>
<dbReference type="PATRIC" id="fig|1408254.3.peg.2765"/>
<dbReference type="Proteomes" id="UP000017973">
    <property type="component" value="Unassembled WGS sequence"/>
</dbReference>
<sequence length="195" mass="22230">MVGLFLMGLTFSLYVHPSATYSWMWHQVRDSSQQFVVGLLDITKSRFGDEWKVLEGGNHTVDLARMLPGDARQLQATLSRGDSDLDFFYKIVASVTNREQPEAAQKLEEVLRMRILQGKEELYDGLVRDLKPAEFGPNLRHETEGLFLADEGDKSFLITVYLPREGVDHQYQSLRGEVEIRFLAKQATSDAIYAE</sequence>
<name>V6M9S0_9BACL</name>
<gene>
    <name evidence="1" type="ORF">T458_14125</name>
</gene>
<dbReference type="OrthoDB" id="2466996at2"/>
<evidence type="ECO:0000313" key="2">
    <source>
        <dbReference type="Proteomes" id="UP000017973"/>
    </source>
</evidence>
<protein>
    <submittedName>
        <fullName evidence="1">Uncharacterized protein</fullName>
    </submittedName>
</protein>
<reference evidence="1 2" key="1">
    <citation type="journal article" date="2014" name="Genome Announc.">
        <title>Draft Genome Sequence of Brevibacillus panacihumi Strain W25, a Halotolerant Hydrocarbon-Degrading Bacterium.</title>
        <authorList>
            <person name="Wang X."/>
            <person name="Jin D."/>
            <person name="Zhou L."/>
            <person name="Wu L."/>
            <person name="An W."/>
            <person name="Chen Y."/>
            <person name="Zhao L."/>
        </authorList>
    </citation>
    <scope>NUCLEOTIDE SEQUENCE [LARGE SCALE GENOMIC DNA]</scope>
    <source>
        <strain evidence="1 2">W25</strain>
    </source>
</reference>
<dbReference type="HOGENOM" id="CLU_1394012_0_0_9"/>